<accession>A0A4V2X9D9</accession>
<reference evidence="1 2" key="1">
    <citation type="submission" date="2019-02" db="EMBL/GenBank/DDBJ databases">
        <title>Arundinibacter roseus gen. nov., sp. nov., a new member of the family Cytophagaceae.</title>
        <authorList>
            <person name="Szuroczki S."/>
            <person name="Khayer B."/>
            <person name="Sproer C."/>
            <person name="Toumi M."/>
            <person name="Szabo A."/>
            <person name="Felfoldi T."/>
            <person name="Schumann P."/>
            <person name="Toth E."/>
        </authorList>
    </citation>
    <scope>NUCLEOTIDE SEQUENCE [LARGE SCALE GENOMIC DNA]</scope>
    <source>
        <strain evidence="1 2">DMA-k-7a</strain>
    </source>
</reference>
<dbReference type="InterPro" id="IPR008969">
    <property type="entry name" value="CarboxyPept-like_regulatory"/>
</dbReference>
<dbReference type="EMBL" id="SMJU01000010">
    <property type="protein sequence ID" value="TDB63315.1"/>
    <property type="molecule type" value="Genomic_DNA"/>
</dbReference>
<evidence type="ECO:0000313" key="1">
    <source>
        <dbReference type="EMBL" id="TDB63315.1"/>
    </source>
</evidence>
<dbReference type="AlphaFoldDB" id="A0A4V2X9D9"/>
<evidence type="ECO:0000313" key="2">
    <source>
        <dbReference type="Proteomes" id="UP000295706"/>
    </source>
</evidence>
<dbReference type="PROSITE" id="PS51257">
    <property type="entry name" value="PROKAR_LIPOPROTEIN"/>
    <property type="match status" value="1"/>
</dbReference>
<dbReference type="Proteomes" id="UP000295706">
    <property type="component" value="Unassembled WGS sequence"/>
</dbReference>
<sequence>MKLKQTQGLSLIFYILLIILSTFSTSCEIRLRRVTTVYGRVIDEAKQPVDSILIFLGSSGFSKAGITLAETFSDQDGNYSFTLDVPKGYGAVTVGIPYDQNPKFTENYSGMKVFENSQQTNSCCSAAIGSKTHYDFLLINK</sequence>
<proteinExistence type="predicted"/>
<evidence type="ECO:0008006" key="3">
    <source>
        <dbReference type="Google" id="ProtNLM"/>
    </source>
</evidence>
<dbReference type="OrthoDB" id="957139at2"/>
<comment type="caution">
    <text evidence="1">The sequence shown here is derived from an EMBL/GenBank/DDBJ whole genome shotgun (WGS) entry which is preliminary data.</text>
</comment>
<keyword evidence="2" id="KW-1185">Reference proteome</keyword>
<organism evidence="1 2">
    <name type="scientific">Arundinibacter roseus</name>
    <dbReference type="NCBI Taxonomy" id="2070510"/>
    <lineage>
        <taxon>Bacteria</taxon>
        <taxon>Pseudomonadati</taxon>
        <taxon>Bacteroidota</taxon>
        <taxon>Cytophagia</taxon>
        <taxon>Cytophagales</taxon>
        <taxon>Spirosomataceae</taxon>
        <taxon>Arundinibacter</taxon>
    </lineage>
</organism>
<dbReference type="RefSeq" id="WP_132119562.1">
    <property type="nucleotide sequence ID" value="NZ_SMJU01000010.1"/>
</dbReference>
<dbReference type="SUPFAM" id="SSF49464">
    <property type="entry name" value="Carboxypeptidase regulatory domain-like"/>
    <property type="match status" value="1"/>
</dbReference>
<name>A0A4V2X9D9_9BACT</name>
<protein>
    <recommendedName>
        <fullName evidence="3">Carboxypeptidase regulatory-like domain-containing protein</fullName>
    </recommendedName>
</protein>
<gene>
    <name evidence="1" type="ORF">EZE20_16205</name>
</gene>